<protein>
    <submittedName>
        <fullName evidence="1">6072_t:CDS:1</fullName>
    </submittedName>
</protein>
<reference evidence="1" key="1">
    <citation type="submission" date="2021-06" db="EMBL/GenBank/DDBJ databases">
        <authorList>
            <person name="Kallberg Y."/>
            <person name="Tangrot J."/>
            <person name="Rosling A."/>
        </authorList>
    </citation>
    <scope>NUCLEOTIDE SEQUENCE</scope>
    <source>
        <strain evidence="1">FL966</strain>
    </source>
</reference>
<name>A0A9N9GJ82_9GLOM</name>
<accession>A0A9N9GJ82</accession>
<gene>
    <name evidence="1" type="ORF">CPELLU_LOCUS7515</name>
</gene>
<dbReference type="AlphaFoldDB" id="A0A9N9GJ82"/>
<sequence>SLDKLTNNLTSTLEIKSNEQNPLVKIKKVLIQTLEFQKAS</sequence>
<comment type="caution">
    <text evidence="1">The sequence shown here is derived from an EMBL/GenBank/DDBJ whole genome shotgun (WGS) entry which is preliminary data.</text>
</comment>
<proteinExistence type="predicted"/>
<evidence type="ECO:0000313" key="2">
    <source>
        <dbReference type="Proteomes" id="UP000789759"/>
    </source>
</evidence>
<dbReference type="EMBL" id="CAJVQA010005065">
    <property type="protein sequence ID" value="CAG8612324.1"/>
    <property type="molecule type" value="Genomic_DNA"/>
</dbReference>
<evidence type="ECO:0000313" key="1">
    <source>
        <dbReference type="EMBL" id="CAG8612324.1"/>
    </source>
</evidence>
<dbReference type="Proteomes" id="UP000789759">
    <property type="component" value="Unassembled WGS sequence"/>
</dbReference>
<keyword evidence="2" id="KW-1185">Reference proteome</keyword>
<feature type="non-terminal residue" evidence="1">
    <location>
        <position position="1"/>
    </location>
</feature>
<organism evidence="1 2">
    <name type="scientific">Cetraspora pellucida</name>
    <dbReference type="NCBI Taxonomy" id="1433469"/>
    <lineage>
        <taxon>Eukaryota</taxon>
        <taxon>Fungi</taxon>
        <taxon>Fungi incertae sedis</taxon>
        <taxon>Mucoromycota</taxon>
        <taxon>Glomeromycotina</taxon>
        <taxon>Glomeromycetes</taxon>
        <taxon>Diversisporales</taxon>
        <taxon>Gigasporaceae</taxon>
        <taxon>Cetraspora</taxon>
    </lineage>
</organism>